<name>A0AC34R3C4_9BILA</name>
<dbReference type="WBParaSite" id="JU765_v2.g2959.t1">
    <property type="protein sequence ID" value="JU765_v2.g2959.t1"/>
    <property type="gene ID" value="JU765_v2.g2959"/>
</dbReference>
<evidence type="ECO:0000313" key="1">
    <source>
        <dbReference type="Proteomes" id="UP000887576"/>
    </source>
</evidence>
<sequence length="170" mass="19190">MSFLSGYSIENKAKYLLSLKPSPCPSIHPVKVGKKRSRKPPQNPYHIDSWRERKISLSSSNCSDSPQTSTQGTNFEVTEPVIVHKNPTNSFRKLVDSVSAQLEKEELDNRCKNLSTDFEYLLYNSHLIMALNNGTESEFPADLVSVDVSSFKELLAQTNFQPQPLQTQRA</sequence>
<organism evidence="1 2">
    <name type="scientific">Panagrolaimus sp. JU765</name>
    <dbReference type="NCBI Taxonomy" id="591449"/>
    <lineage>
        <taxon>Eukaryota</taxon>
        <taxon>Metazoa</taxon>
        <taxon>Ecdysozoa</taxon>
        <taxon>Nematoda</taxon>
        <taxon>Chromadorea</taxon>
        <taxon>Rhabditida</taxon>
        <taxon>Tylenchina</taxon>
        <taxon>Panagrolaimomorpha</taxon>
        <taxon>Panagrolaimoidea</taxon>
        <taxon>Panagrolaimidae</taxon>
        <taxon>Panagrolaimus</taxon>
    </lineage>
</organism>
<proteinExistence type="predicted"/>
<accession>A0AC34R3C4</accession>
<dbReference type="Proteomes" id="UP000887576">
    <property type="component" value="Unplaced"/>
</dbReference>
<reference evidence="2" key="1">
    <citation type="submission" date="2022-11" db="UniProtKB">
        <authorList>
            <consortium name="WormBaseParasite"/>
        </authorList>
    </citation>
    <scope>IDENTIFICATION</scope>
</reference>
<protein>
    <submittedName>
        <fullName evidence="2">Uncharacterized protein</fullName>
    </submittedName>
</protein>
<evidence type="ECO:0000313" key="2">
    <source>
        <dbReference type="WBParaSite" id="JU765_v2.g2959.t1"/>
    </source>
</evidence>